<dbReference type="SUPFAM" id="SSF46689">
    <property type="entry name" value="Homeodomain-like"/>
    <property type="match status" value="2"/>
</dbReference>
<organism evidence="6 7">
    <name type="scientific">Paraburkholderia phenoliruptrix</name>
    <dbReference type="NCBI Taxonomy" id="252970"/>
    <lineage>
        <taxon>Bacteria</taxon>
        <taxon>Pseudomonadati</taxon>
        <taxon>Pseudomonadota</taxon>
        <taxon>Betaproteobacteria</taxon>
        <taxon>Burkholderiales</taxon>
        <taxon>Burkholderiaceae</taxon>
        <taxon>Paraburkholderia</taxon>
    </lineage>
</organism>
<dbReference type="Pfam" id="PF12833">
    <property type="entry name" value="HTH_18"/>
    <property type="match status" value="1"/>
</dbReference>
<dbReference type="RefSeq" id="WP_368608382.1">
    <property type="nucleotide sequence ID" value="NZ_JBFPKB010000005.1"/>
</dbReference>
<comment type="caution">
    <text evidence="6">The sequence shown here is derived from an EMBL/GenBank/DDBJ whole genome shotgun (WGS) entry which is preliminary data.</text>
</comment>
<dbReference type="InterPro" id="IPR018060">
    <property type="entry name" value="HTH_AraC"/>
</dbReference>
<gene>
    <name evidence="6" type="ORF">AB3X84_16885</name>
</gene>
<dbReference type="InterPro" id="IPR018062">
    <property type="entry name" value="HTH_AraC-typ_CS"/>
</dbReference>
<evidence type="ECO:0000313" key="6">
    <source>
        <dbReference type="EMBL" id="MEX3751670.1"/>
    </source>
</evidence>
<dbReference type="EMBL" id="JBFPKE010000004">
    <property type="protein sequence ID" value="MEX3751670.1"/>
    <property type="molecule type" value="Genomic_DNA"/>
</dbReference>
<evidence type="ECO:0000256" key="2">
    <source>
        <dbReference type="ARBA" id="ARBA00023125"/>
    </source>
</evidence>
<accession>A0ABV3WEM5</accession>
<evidence type="ECO:0000256" key="4">
    <source>
        <dbReference type="SAM" id="MobiDB-lite"/>
    </source>
</evidence>
<reference evidence="6 7" key="1">
    <citation type="submission" date="2024-07" db="EMBL/GenBank/DDBJ databases">
        <title>A survey of Mimosa microsymbionts across Brazilian biomes reveals a high diversity of Paraburkholderia nodulating endemic species, but also that Cupriavidus is common as a symbiont of widespread species.</title>
        <authorList>
            <person name="Rouws L."/>
            <person name="Barauna A."/>
            <person name="Beukes C."/>
            <person name="Rouws J.R.C."/>
            <person name="De Faria S.M."/>
            <person name="Gross E."/>
            <person name="Bueno Dos Reis Junior F."/>
            <person name="Simon M.F."/>
            <person name="Maluk M."/>
            <person name="Odee D.W."/>
            <person name="Kenicer G."/>
            <person name="Young J.P.W."/>
            <person name="Reis V.M."/>
            <person name="Zilli J."/>
            <person name="James E.K."/>
        </authorList>
    </citation>
    <scope>NUCLEOTIDE SEQUENCE [LARGE SCALE GENOMIC DNA]</scope>
    <source>
        <strain evidence="6 7">BR14375</strain>
    </source>
</reference>
<dbReference type="PANTHER" id="PTHR46796">
    <property type="entry name" value="HTH-TYPE TRANSCRIPTIONAL ACTIVATOR RHAS-RELATED"/>
    <property type="match status" value="1"/>
</dbReference>
<dbReference type="InterPro" id="IPR050204">
    <property type="entry name" value="AraC_XylS_family_regulators"/>
</dbReference>
<protein>
    <submittedName>
        <fullName evidence="6">Helix-turn-helix domain-containing protein</fullName>
    </submittedName>
</protein>
<keyword evidence="1" id="KW-0805">Transcription regulation</keyword>
<dbReference type="PROSITE" id="PS01124">
    <property type="entry name" value="HTH_ARAC_FAMILY_2"/>
    <property type="match status" value="1"/>
</dbReference>
<dbReference type="Gene3D" id="1.10.10.60">
    <property type="entry name" value="Homeodomain-like"/>
    <property type="match status" value="2"/>
</dbReference>
<keyword evidence="3" id="KW-0804">Transcription</keyword>
<keyword evidence="7" id="KW-1185">Reference proteome</keyword>
<feature type="region of interest" description="Disordered" evidence="4">
    <location>
        <begin position="1"/>
        <end position="21"/>
    </location>
</feature>
<proteinExistence type="predicted"/>
<evidence type="ECO:0000313" key="7">
    <source>
        <dbReference type="Proteomes" id="UP001558535"/>
    </source>
</evidence>
<feature type="domain" description="HTH araC/xylS-type" evidence="5">
    <location>
        <begin position="211"/>
        <end position="309"/>
    </location>
</feature>
<dbReference type="PANTHER" id="PTHR46796:SF13">
    <property type="entry name" value="HTH-TYPE TRANSCRIPTIONAL ACTIVATOR RHAS"/>
    <property type="match status" value="1"/>
</dbReference>
<name>A0ABV3WEM5_9BURK</name>
<dbReference type="PROSITE" id="PS00041">
    <property type="entry name" value="HTH_ARAC_FAMILY_1"/>
    <property type="match status" value="1"/>
</dbReference>
<dbReference type="SMART" id="SM00342">
    <property type="entry name" value="HTH_ARAC"/>
    <property type="match status" value="1"/>
</dbReference>
<dbReference type="Proteomes" id="UP001558535">
    <property type="component" value="Unassembled WGS sequence"/>
</dbReference>
<sequence length="332" mass="36197">MVGKSGANPADSPLSASGQLASRQQRRIGIVLPEASDVHGANLVAEAFNLASRIAGIGPDGPIYEVSFLFRHGAAILRAPSIQPCTNRVFLPRNWTFNMLFVATSNPFDRSVRPKHPAPWFDAIREDATEVIHLDDNSPRLDVAGCMRSADTSYSGSQATDDALSAALTVIRRDVGDALARRVTRELSIVFQPLTNIALDETETGLPERVRRAARWLANNCGLPVNPGDAAAVVGMNVSSFARHFKQELGVSPSGYLLDLRLQIARQLLVGTDLPIDNVARRAGMRSRAKLARQFRRHLKILPREYRAFHRDDGVQDESTISGATKVAQATC</sequence>
<evidence type="ECO:0000256" key="3">
    <source>
        <dbReference type="ARBA" id="ARBA00023163"/>
    </source>
</evidence>
<evidence type="ECO:0000259" key="5">
    <source>
        <dbReference type="PROSITE" id="PS01124"/>
    </source>
</evidence>
<keyword evidence="2" id="KW-0238">DNA-binding</keyword>
<evidence type="ECO:0000256" key="1">
    <source>
        <dbReference type="ARBA" id="ARBA00023015"/>
    </source>
</evidence>
<dbReference type="InterPro" id="IPR009057">
    <property type="entry name" value="Homeodomain-like_sf"/>
</dbReference>